<gene>
    <name evidence="1" type="ORF">CEXT_689571</name>
</gene>
<reference evidence="1 2" key="1">
    <citation type="submission" date="2021-06" db="EMBL/GenBank/DDBJ databases">
        <title>Caerostris extrusa draft genome.</title>
        <authorList>
            <person name="Kono N."/>
            <person name="Arakawa K."/>
        </authorList>
    </citation>
    <scope>NUCLEOTIDE SEQUENCE [LARGE SCALE GENOMIC DNA]</scope>
</reference>
<protein>
    <submittedName>
        <fullName evidence="1">Uncharacterized protein</fullName>
    </submittedName>
</protein>
<sequence length="188" mass="21758">MTIENFRIQASDDFCVSIIGGQNRVLPESFGSGKTLEEQPYSAADERPATWVGHREFPEFGTHPEQGLHSPRRRVGMGRLPGLLLGQRDHIRGYELFWGAVRQAKRQVWRNPRGSSFRHMIVWMKQEHRKNGQCPRLTVTCPSKEGCACSTPEIVERMLLRPFYRIRLQLFPDCAIPARCFFAFDVRR</sequence>
<dbReference type="AlphaFoldDB" id="A0AAV4WH24"/>
<evidence type="ECO:0000313" key="1">
    <source>
        <dbReference type="EMBL" id="GIY81094.1"/>
    </source>
</evidence>
<evidence type="ECO:0000313" key="2">
    <source>
        <dbReference type="Proteomes" id="UP001054945"/>
    </source>
</evidence>
<organism evidence="1 2">
    <name type="scientific">Caerostris extrusa</name>
    <name type="common">Bark spider</name>
    <name type="synonym">Caerostris bankana</name>
    <dbReference type="NCBI Taxonomy" id="172846"/>
    <lineage>
        <taxon>Eukaryota</taxon>
        <taxon>Metazoa</taxon>
        <taxon>Ecdysozoa</taxon>
        <taxon>Arthropoda</taxon>
        <taxon>Chelicerata</taxon>
        <taxon>Arachnida</taxon>
        <taxon>Araneae</taxon>
        <taxon>Araneomorphae</taxon>
        <taxon>Entelegynae</taxon>
        <taxon>Araneoidea</taxon>
        <taxon>Araneidae</taxon>
        <taxon>Caerostris</taxon>
    </lineage>
</organism>
<keyword evidence="2" id="KW-1185">Reference proteome</keyword>
<dbReference type="Proteomes" id="UP001054945">
    <property type="component" value="Unassembled WGS sequence"/>
</dbReference>
<dbReference type="EMBL" id="BPLR01016082">
    <property type="protein sequence ID" value="GIY81094.1"/>
    <property type="molecule type" value="Genomic_DNA"/>
</dbReference>
<proteinExistence type="predicted"/>
<accession>A0AAV4WH24</accession>
<comment type="caution">
    <text evidence="1">The sequence shown here is derived from an EMBL/GenBank/DDBJ whole genome shotgun (WGS) entry which is preliminary data.</text>
</comment>
<name>A0AAV4WH24_CAEEX</name>